<gene>
    <name evidence="11" type="ORF">POPTR_008G223500</name>
</gene>
<evidence type="ECO:0000256" key="2">
    <source>
        <dbReference type="ARBA" id="ARBA00010617"/>
    </source>
</evidence>
<keyword evidence="3 8" id="KW-0349">Heme</keyword>
<dbReference type="SMR" id="A0A2K1ZLH3"/>
<dbReference type="GO" id="GO:0004497">
    <property type="term" value="F:monooxygenase activity"/>
    <property type="evidence" value="ECO:0007669"/>
    <property type="project" value="UniProtKB-KW"/>
</dbReference>
<keyword evidence="12" id="KW-1185">Reference proteome</keyword>
<evidence type="ECO:0000256" key="9">
    <source>
        <dbReference type="RuleBase" id="RU000461"/>
    </source>
</evidence>
<evidence type="ECO:0000313" key="12">
    <source>
        <dbReference type="Proteomes" id="UP000006729"/>
    </source>
</evidence>
<dbReference type="InterPro" id="IPR001128">
    <property type="entry name" value="Cyt_P450"/>
</dbReference>
<dbReference type="FunFam" id="1.10.630.10:FF:000008">
    <property type="entry name" value="Cytochrome P450 71D8"/>
    <property type="match status" value="1"/>
</dbReference>
<dbReference type="Proteomes" id="UP000006729">
    <property type="component" value="Chromosome 8"/>
</dbReference>
<dbReference type="STRING" id="3694.A0A2K1ZLH3"/>
<dbReference type="Gene3D" id="1.10.630.10">
    <property type="entry name" value="Cytochrome P450"/>
    <property type="match status" value="1"/>
</dbReference>
<feature type="transmembrane region" description="Helical" evidence="10">
    <location>
        <begin position="6"/>
        <end position="26"/>
    </location>
</feature>
<organism evidence="11 12">
    <name type="scientific">Populus trichocarpa</name>
    <name type="common">Western balsam poplar</name>
    <name type="synonym">Populus balsamifera subsp. trichocarpa</name>
    <dbReference type="NCBI Taxonomy" id="3694"/>
    <lineage>
        <taxon>Eukaryota</taxon>
        <taxon>Viridiplantae</taxon>
        <taxon>Streptophyta</taxon>
        <taxon>Embryophyta</taxon>
        <taxon>Tracheophyta</taxon>
        <taxon>Spermatophyta</taxon>
        <taxon>Magnoliopsida</taxon>
        <taxon>eudicotyledons</taxon>
        <taxon>Gunneridae</taxon>
        <taxon>Pentapetalae</taxon>
        <taxon>rosids</taxon>
        <taxon>fabids</taxon>
        <taxon>Malpighiales</taxon>
        <taxon>Salicaceae</taxon>
        <taxon>Saliceae</taxon>
        <taxon>Populus</taxon>
    </lineage>
</organism>
<dbReference type="Pfam" id="PF00067">
    <property type="entry name" value="p450"/>
    <property type="match status" value="1"/>
</dbReference>
<evidence type="ECO:0000256" key="6">
    <source>
        <dbReference type="ARBA" id="ARBA00023004"/>
    </source>
</evidence>
<dbReference type="GO" id="GO:0005506">
    <property type="term" value="F:iron ion binding"/>
    <property type="evidence" value="ECO:0007669"/>
    <property type="project" value="InterPro"/>
</dbReference>
<dbReference type="AlphaFoldDB" id="A0A2K1ZLH3"/>
<comment type="similarity">
    <text evidence="2 9">Belongs to the cytochrome P450 family.</text>
</comment>
<reference evidence="11 12" key="1">
    <citation type="journal article" date="2006" name="Science">
        <title>The genome of black cottonwood, Populus trichocarpa (Torr. &amp; Gray).</title>
        <authorList>
            <person name="Tuskan G.A."/>
            <person name="Difazio S."/>
            <person name="Jansson S."/>
            <person name="Bohlmann J."/>
            <person name="Grigoriev I."/>
            <person name="Hellsten U."/>
            <person name="Putnam N."/>
            <person name="Ralph S."/>
            <person name="Rombauts S."/>
            <person name="Salamov A."/>
            <person name="Schein J."/>
            <person name="Sterck L."/>
            <person name="Aerts A."/>
            <person name="Bhalerao R.R."/>
            <person name="Bhalerao R.P."/>
            <person name="Blaudez D."/>
            <person name="Boerjan W."/>
            <person name="Brun A."/>
            <person name="Brunner A."/>
            <person name="Busov V."/>
            <person name="Campbell M."/>
            <person name="Carlson J."/>
            <person name="Chalot M."/>
            <person name="Chapman J."/>
            <person name="Chen G.L."/>
            <person name="Cooper D."/>
            <person name="Coutinho P.M."/>
            <person name="Couturier J."/>
            <person name="Covert S."/>
            <person name="Cronk Q."/>
            <person name="Cunningham R."/>
            <person name="Davis J."/>
            <person name="Degroeve S."/>
            <person name="Dejardin A."/>
            <person name="Depamphilis C."/>
            <person name="Detter J."/>
            <person name="Dirks B."/>
            <person name="Dubchak I."/>
            <person name="Duplessis S."/>
            <person name="Ehlting J."/>
            <person name="Ellis B."/>
            <person name="Gendler K."/>
            <person name="Goodstein D."/>
            <person name="Gribskov M."/>
            <person name="Grimwood J."/>
            <person name="Groover A."/>
            <person name="Gunter L."/>
            <person name="Hamberger B."/>
            <person name="Heinze B."/>
            <person name="Helariutta Y."/>
            <person name="Henrissat B."/>
            <person name="Holligan D."/>
            <person name="Holt R."/>
            <person name="Huang W."/>
            <person name="Islam-Faridi N."/>
            <person name="Jones S."/>
            <person name="Jones-Rhoades M."/>
            <person name="Jorgensen R."/>
            <person name="Joshi C."/>
            <person name="Kangasjarvi J."/>
            <person name="Karlsson J."/>
            <person name="Kelleher C."/>
            <person name="Kirkpatrick R."/>
            <person name="Kirst M."/>
            <person name="Kohler A."/>
            <person name="Kalluri U."/>
            <person name="Larimer F."/>
            <person name="Leebens-Mack J."/>
            <person name="Leple J.C."/>
            <person name="Locascio P."/>
            <person name="Lou Y."/>
            <person name="Lucas S."/>
            <person name="Martin F."/>
            <person name="Montanini B."/>
            <person name="Napoli C."/>
            <person name="Nelson D.R."/>
            <person name="Nelson C."/>
            <person name="Nieminen K."/>
            <person name="Nilsson O."/>
            <person name="Pereda V."/>
            <person name="Peter G."/>
            <person name="Philippe R."/>
            <person name="Pilate G."/>
            <person name="Poliakov A."/>
            <person name="Razumovskaya J."/>
            <person name="Richardson P."/>
            <person name="Rinaldi C."/>
            <person name="Ritland K."/>
            <person name="Rouze P."/>
            <person name="Ryaboy D."/>
            <person name="Schmutz J."/>
            <person name="Schrader J."/>
            <person name="Segerman B."/>
            <person name="Shin H."/>
            <person name="Siddiqui A."/>
            <person name="Sterky F."/>
            <person name="Terry A."/>
            <person name="Tsai C.J."/>
            <person name="Uberbacher E."/>
            <person name="Unneberg P."/>
            <person name="Vahala J."/>
            <person name="Wall K."/>
            <person name="Wessler S."/>
            <person name="Yang G."/>
            <person name="Yin T."/>
            <person name="Douglas C."/>
            <person name="Marra M."/>
            <person name="Sandberg G."/>
            <person name="Van de Peer Y."/>
            <person name="Rokhsar D."/>
        </authorList>
    </citation>
    <scope>NUCLEOTIDE SEQUENCE [LARGE SCALE GENOMIC DNA]</scope>
    <source>
        <strain evidence="12">cv. Nisqually</strain>
    </source>
</reference>
<dbReference type="InterPro" id="IPR002401">
    <property type="entry name" value="Cyt_P450_E_grp-I"/>
</dbReference>
<dbReference type="InParanoid" id="A0A2K1ZLH3"/>
<keyword evidence="10" id="KW-0472">Membrane</keyword>
<accession>A0A2K1ZLH3</accession>
<keyword evidence="7 9" id="KW-0503">Monooxygenase</keyword>
<dbReference type="OMA" id="WHKPYEF"/>
<dbReference type="PRINTS" id="PR00385">
    <property type="entry name" value="P450"/>
</dbReference>
<evidence type="ECO:0000256" key="1">
    <source>
        <dbReference type="ARBA" id="ARBA00001971"/>
    </source>
</evidence>
<dbReference type="InterPro" id="IPR036396">
    <property type="entry name" value="Cyt_P450_sf"/>
</dbReference>
<dbReference type="SUPFAM" id="SSF48264">
    <property type="entry name" value="Cytochrome P450"/>
    <property type="match status" value="1"/>
</dbReference>
<evidence type="ECO:0000313" key="11">
    <source>
        <dbReference type="EMBL" id="PNT26131.2"/>
    </source>
</evidence>
<dbReference type="EMBL" id="CM009297">
    <property type="protein sequence ID" value="PNT26131.2"/>
    <property type="molecule type" value="Genomic_DNA"/>
</dbReference>
<evidence type="ECO:0000256" key="3">
    <source>
        <dbReference type="ARBA" id="ARBA00022617"/>
    </source>
</evidence>
<dbReference type="Gramene" id="Potri.008G223500.1.v4.1">
    <property type="protein sequence ID" value="Potri.008G223500.1.v4.1"/>
    <property type="gene ID" value="Potri.008G223500.v4.1"/>
</dbReference>
<keyword evidence="4 8" id="KW-0479">Metal-binding</keyword>
<name>A0A2K1ZLH3_POPTR</name>
<dbReference type="InterPro" id="IPR017972">
    <property type="entry name" value="Cyt_P450_CS"/>
</dbReference>
<proteinExistence type="inferred from homology"/>
<keyword evidence="10" id="KW-0812">Transmembrane</keyword>
<dbReference type="PANTHER" id="PTHR47955">
    <property type="entry name" value="CYTOCHROME P450 FAMILY 71 PROTEIN"/>
    <property type="match status" value="1"/>
</dbReference>
<evidence type="ECO:0000256" key="8">
    <source>
        <dbReference type="PIRSR" id="PIRSR602401-1"/>
    </source>
</evidence>
<dbReference type="PANTHER" id="PTHR47955:SF8">
    <property type="entry name" value="CYTOCHROME P450 71D11-LIKE"/>
    <property type="match status" value="1"/>
</dbReference>
<dbReference type="GO" id="GO:0016705">
    <property type="term" value="F:oxidoreductase activity, acting on paired donors, with incorporation or reduction of molecular oxygen"/>
    <property type="evidence" value="ECO:0007669"/>
    <property type="project" value="InterPro"/>
</dbReference>
<evidence type="ECO:0000256" key="5">
    <source>
        <dbReference type="ARBA" id="ARBA00023002"/>
    </source>
</evidence>
<evidence type="ECO:0000256" key="7">
    <source>
        <dbReference type="ARBA" id="ARBA00023033"/>
    </source>
</evidence>
<keyword evidence="5 9" id="KW-0560">Oxidoreductase</keyword>
<dbReference type="PRINTS" id="PR00463">
    <property type="entry name" value="EP450I"/>
</dbReference>
<evidence type="ECO:0000256" key="4">
    <source>
        <dbReference type="ARBA" id="ARBA00022723"/>
    </source>
</evidence>
<evidence type="ECO:0000256" key="10">
    <source>
        <dbReference type="SAM" id="Phobius"/>
    </source>
</evidence>
<protein>
    <recommendedName>
        <fullName evidence="13">Cytochrome P450</fullName>
    </recommendedName>
</protein>
<dbReference type="PROSITE" id="PS00086">
    <property type="entry name" value="CYTOCHROME_P450"/>
    <property type="match status" value="1"/>
</dbReference>
<dbReference type="CDD" id="cd11072">
    <property type="entry name" value="CYP71-like"/>
    <property type="match status" value="1"/>
</dbReference>
<keyword evidence="10" id="KW-1133">Transmembrane helix</keyword>
<evidence type="ECO:0008006" key="13">
    <source>
        <dbReference type="Google" id="ProtNLM"/>
    </source>
</evidence>
<feature type="binding site" description="axial binding residue" evidence="8">
    <location>
        <position position="447"/>
    </location>
    <ligand>
        <name>heme</name>
        <dbReference type="ChEBI" id="CHEBI:30413"/>
    </ligand>
    <ligandPart>
        <name>Fe</name>
        <dbReference type="ChEBI" id="CHEBI:18248"/>
    </ligandPart>
</feature>
<dbReference type="OrthoDB" id="837045at2759"/>
<keyword evidence="6 8" id="KW-0408">Iron</keyword>
<dbReference type="GO" id="GO:0020037">
    <property type="term" value="F:heme binding"/>
    <property type="evidence" value="ECO:0007669"/>
    <property type="project" value="InterPro"/>
</dbReference>
<comment type="cofactor">
    <cofactor evidence="1 8">
        <name>heme</name>
        <dbReference type="ChEBI" id="CHEBI:30413"/>
    </cofactor>
</comment>
<sequence>MEHQFASTILVTILVTSISYVILWIWKKSKVRNSNLNLPPVPSQLPLIGNMHNLVGSLPHHRFRDMAKKYGPVMHLRLGEVTHVLISSAETAKEVMKTHDLIFAQRPAPIAAKILSYNCMDIAFAPYGDYWRMLRKLCVLELLSAKRVRSFRSIREEEVWRVVRSISSSAWSPVNFSRMISSLTYCITSRAAFGKICKGEDVFIPAVKEANKAAGGYSLADLYPSIKLLSVISGMRLTLEKIHARLDKILQEIINEHRSKKEMAAKTGADEEEHDLVDVLLGIQDQGDTEFSLTDNNIKAIILDLFVAGTDTSSTTVVWAMSEMVKHPRVMKKAQEEVRQVFGDKGTVDEAGLHELNYLKLAIKETFRLHPPVPLLLPRESREDCKINGYDIPIKSKVIVNVSAIGRDPTYWNEPERFYPERFLDNSIEYKGTDFELLPFGAGRKMCPGILFGTVNVELPLAQLLFHFDWNLPKGPKPEDLDMSEVFGAVVTRKNDLCLIPIPHHPLPGN</sequence>